<dbReference type="GO" id="GO:0044659">
    <property type="term" value="P:viral release from host cell by cytolysis"/>
    <property type="evidence" value="ECO:0007669"/>
    <property type="project" value="InterPro"/>
</dbReference>
<name>A0A3G3BYH0_9CAUD</name>
<dbReference type="PROSITE" id="PS51257">
    <property type="entry name" value="PROKAR_LIPOPROTEIN"/>
    <property type="match status" value="1"/>
</dbReference>
<reference evidence="9" key="1">
    <citation type="submission" date="2018-09" db="EMBL/GenBank/DDBJ databases">
        <title>Complete genome of Klebsiella pneumoniae phage Pylas.</title>
        <authorList>
            <person name="Powell J.E."/>
            <person name="Lessor L."/>
            <person name="O'Leary C.J."/>
            <person name="Liu M."/>
        </authorList>
    </citation>
    <scope>NUCLEOTIDE SEQUENCE [LARGE SCALE GENOMIC DNA]</scope>
</reference>
<keyword evidence="5" id="KW-0472">Membrane</keyword>
<accession>A0A3G3BYH0</accession>
<dbReference type="InterPro" id="IPR010346">
    <property type="entry name" value="O-spanin"/>
</dbReference>
<dbReference type="Pfam" id="PF06085">
    <property type="entry name" value="Rz1"/>
    <property type="match status" value="1"/>
</dbReference>
<comment type="subcellular location">
    <subcellularLocation>
        <location evidence="1">Membrane</location>
        <topology evidence="1">Lipid-anchor</topology>
    </subcellularLocation>
</comment>
<organism evidence="8 9">
    <name type="scientific">Klebsiella phage Pylas</name>
    <dbReference type="NCBI Taxonomy" id="2419682"/>
    <lineage>
        <taxon>Viruses</taxon>
        <taxon>Duplodnaviria</taxon>
        <taxon>Heunggongvirae</taxon>
        <taxon>Uroviricota</taxon>
        <taxon>Caudoviricetes</taxon>
        <taxon>Schitoviridae</taxon>
        <taxon>Humphriesvirinae</taxon>
        <taxon>Pylasvirus</taxon>
        <taxon>Pylasvirus pylas</taxon>
    </lineage>
</organism>
<protein>
    <submittedName>
        <fullName evidence="8">O-spanin</fullName>
    </submittedName>
</protein>
<evidence type="ECO:0000256" key="2">
    <source>
        <dbReference type="ARBA" id="ARBA00022612"/>
    </source>
</evidence>
<dbReference type="EMBL" id="MH899585">
    <property type="protein sequence ID" value="AYP69333.1"/>
    <property type="molecule type" value="Genomic_DNA"/>
</dbReference>
<evidence type="ECO:0000256" key="5">
    <source>
        <dbReference type="ARBA" id="ARBA00023136"/>
    </source>
</evidence>
<keyword evidence="3" id="KW-0732">Signal</keyword>
<keyword evidence="6" id="KW-0578">Host cell lysis by virus</keyword>
<evidence type="ECO:0000256" key="7">
    <source>
        <dbReference type="ARBA" id="ARBA00023288"/>
    </source>
</evidence>
<dbReference type="GO" id="GO:0016020">
    <property type="term" value="C:membrane"/>
    <property type="evidence" value="ECO:0007669"/>
    <property type="project" value="UniProtKB-SubCell"/>
</dbReference>
<evidence type="ECO:0000256" key="4">
    <source>
        <dbReference type="ARBA" id="ARBA00022852"/>
    </source>
</evidence>
<sequence>MKKMLTISSLLMLLLVSVGCSSQKPVLQPVSSPEVQEQRPAAWSMEPHSNSLQLLDETFSVSEEE</sequence>
<keyword evidence="2" id="KW-1188">Viral release from host cell</keyword>
<gene>
    <name evidence="8" type="ORF">Pylas_079</name>
</gene>
<evidence type="ECO:0000256" key="3">
    <source>
        <dbReference type="ARBA" id="ARBA00022729"/>
    </source>
</evidence>
<proteinExistence type="predicted"/>
<evidence type="ECO:0000313" key="9">
    <source>
        <dbReference type="Proteomes" id="UP000278488"/>
    </source>
</evidence>
<keyword evidence="7" id="KW-0449">Lipoprotein</keyword>
<evidence type="ECO:0000256" key="1">
    <source>
        <dbReference type="ARBA" id="ARBA00004635"/>
    </source>
</evidence>
<keyword evidence="4" id="KW-0204">Cytolysis</keyword>
<dbReference type="Proteomes" id="UP000278488">
    <property type="component" value="Segment"/>
</dbReference>
<evidence type="ECO:0000256" key="6">
    <source>
        <dbReference type="ARBA" id="ARBA00023142"/>
    </source>
</evidence>
<evidence type="ECO:0000313" key="8">
    <source>
        <dbReference type="EMBL" id="AYP69333.1"/>
    </source>
</evidence>
<keyword evidence="9" id="KW-1185">Reference proteome</keyword>